<proteinExistence type="predicted"/>
<evidence type="ECO:0000313" key="3">
    <source>
        <dbReference type="Proteomes" id="UP000199421"/>
    </source>
</evidence>
<accession>A0A1H7XUF7</accession>
<dbReference type="EMBL" id="FOAF01000011">
    <property type="protein sequence ID" value="SEM36778.1"/>
    <property type="molecule type" value="Genomic_DNA"/>
</dbReference>
<keyword evidence="3" id="KW-1185">Reference proteome</keyword>
<dbReference type="STRING" id="407022.SAMN05661044_04979"/>
<protein>
    <submittedName>
        <fullName evidence="2">Uncharacterized protein</fullName>
    </submittedName>
</protein>
<keyword evidence="1" id="KW-0472">Membrane</keyword>
<keyword evidence="1" id="KW-1133">Transmembrane helix</keyword>
<dbReference type="AlphaFoldDB" id="A0A1H7XUF7"/>
<feature type="transmembrane region" description="Helical" evidence="1">
    <location>
        <begin position="20"/>
        <end position="40"/>
    </location>
</feature>
<keyword evidence="1" id="KW-0812">Transmembrane</keyword>
<dbReference type="Proteomes" id="UP000199421">
    <property type="component" value="Unassembled WGS sequence"/>
</dbReference>
<reference evidence="3" key="1">
    <citation type="submission" date="2016-10" db="EMBL/GenBank/DDBJ databases">
        <authorList>
            <person name="Varghese N."/>
            <person name="Submissions S."/>
        </authorList>
    </citation>
    <scope>NUCLEOTIDE SEQUENCE [LARGE SCALE GENOMIC DNA]</scope>
    <source>
        <strain evidence="3">DSM 18733</strain>
    </source>
</reference>
<gene>
    <name evidence="2" type="ORF">SAMN05661044_04979</name>
</gene>
<evidence type="ECO:0000313" key="2">
    <source>
        <dbReference type="EMBL" id="SEM36778.1"/>
    </source>
</evidence>
<organism evidence="2 3">
    <name type="scientific">Olivibacter domesticus</name>
    <name type="common">Pseudosphingobacterium domesticum</name>
    <dbReference type="NCBI Taxonomy" id="407022"/>
    <lineage>
        <taxon>Bacteria</taxon>
        <taxon>Pseudomonadati</taxon>
        <taxon>Bacteroidota</taxon>
        <taxon>Sphingobacteriia</taxon>
        <taxon>Sphingobacteriales</taxon>
        <taxon>Sphingobacteriaceae</taxon>
        <taxon>Olivibacter</taxon>
    </lineage>
</organism>
<evidence type="ECO:0000256" key="1">
    <source>
        <dbReference type="SAM" id="Phobius"/>
    </source>
</evidence>
<name>A0A1H7XUF7_OLID1</name>
<sequence length="57" mass="6676">MQNKIFNDMFLTNHMIISDINSLISSVNNYSLILFYNLALMNRKAVFIYRSDGAYHV</sequence>